<evidence type="ECO:0000256" key="11">
    <source>
        <dbReference type="PROSITE-ProRule" id="PRU00176"/>
    </source>
</evidence>
<dbReference type="PROSITE" id="PS50102">
    <property type="entry name" value="RRM"/>
    <property type="match status" value="2"/>
</dbReference>
<dbReference type="InterPro" id="IPR007230">
    <property type="entry name" value="Nup98_auto-Pept-S59_dom"/>
</dbReference>
<dbReference type="GeneID" id="37022919"/>
<feature type="compositionally biased region" description="Polar residues" evidence="12">
    <location>
        <begin position="304"/>
        <end position="320"/>
    </location>
</feature>
<dbReference type="InterPro" id="IPR021967">
    <property type="entry name" value="Nup98_C"/>
</dbReference>
<dbReference type="RefSeq" id="XP_025352180.1">
    <property type="nucleotide sequence ID" value="XM_025501138.1"/>
</dbReference>
<comment type="subcellular location">
    <subcellularLocation>
        <location evidence="1">Nucleus</location>
        <location evidence="1">Nuclear pore complex</location>
    </subcellularLocation>
</comment>
<feature type="region of interest" description="Disordered" evidence="12">
    <location>
        <begin position="2005"/>
        <end position="2048"/>
    </location>
</feature>
<organism evidence="15 16">
    <name type="scientific">Meira miltonrushii</name>
    <dbReference type="NCBI Taxonomy" id="1280837"/>
    <lineage>
        <taxon>Eukaryota</taxon>
        <taxon>Fungi</taxon>
        <taxon>Dikarya</taxon>
        <taxon>Basidiomycota</taxon>
        <taxon>Ustilaginomycotina</taxon>
        <taxon>Exobasidiomycetes</taxon>
        <taxon>Exobasidiales</taxon>
        <taxon>Brachybasidiaceae</taxon>
        <taxon>Meira</taxon>
    </lineage>
</organism>
<keyword evidence="10" id="KW-0539">Nucleus</keyword>
<evidence type="ECO:0000256" key="7">
    <source>
        <dbReference type="ARBA" id="ARBA00022927"/>
    </source>
</evidence>
<feature type="compositionally biased region" description="Polar residues" evidence="12">
    <location>
        <begin position="1812"/>
        <end position="1829"/>
    </location>
</feature>
<feature type="compositionally biased region" description="Low complexity" evidence="12">
    <location>
        <begin position="1721"/>
        <end position="1736"/>
    </location>
</feature>
<dbReference type="FunFam" id="3.30.1610.10:FF:000003">
    <property type="entry name" value="Nucleoporin SONB, putative"/>
    <property type="match status" value="1"/>
</dbReference>
<dbReference type="SMART" id="SM00360">
    <property type="entry name" value="RRM"/>
    <property type="match status" value="2"/>
</dbReference>
<feature type="domain" description="Peptidase S59" evidence="14">
    <location>
        <begin position="2242"/>
        <end position="2411"/>
    </location>
</feature>
<evidence type="ECO:0000256" key="3">
    <source>
        <dbReference type="ARBA" id="ARBA00022448"/>
    </source>
</evidence>
<name>A0A316V4E3_9BASI</name>
<keyword evidence="3" id="KW-0813">Transport</keyword>
<feature type="compositionally biased region" description="Polar residues" evidence="12">
    <location>
        <begin position="1782"/>
        <end position="1805"/>
    </location>
</feature>
<feature type="compositionally biased region" description="Polar residues" evidence="12">
    <location>
        <begin position="1740"/>
        <end position="1754"/>
    </location>
</feature>
<dbReference type="FunFam" id="3.30.70.330:FF:000145">
    <property type="entry name" value="Putative RNP domain-containing protein"/>
    <property type="match status" value="2"/>
</dbReference>
<keyword evidence="11" id="KW-0694">RNA-binding</keyword>
<evidence type="ECO:0000313" key="15">
    <source>
        <dbReference type="EMBL" id="PWN31878.1"/>
    </source>
</evidence>
<feature type="compositionally biased region" description="Low complexity" evidence="12">
    <location>
        <begin position="1159"/>
        <end position="1170"/>
    </location>
</feature>
<keyword evidence="8" id="KW-0811">Translocation</keyword>
<evidence type="ECO:0000256" key="2">
    <source>
        <dbReference type="ARBA" id="ARBA00008926"/>
    </source>
</evidence>
<dbReference type="SUPFAM" id="SSF82215">
    <property type="entry name" value="C-terminal autoproteolytic domain of nucleoporin nup98"/>
    <property type="match status" value="1"/>
</dbReference>
<keyword evidence="5" id="KW-0068">Autocatalytic cleavage</keyword>
<feature type="compositionally biased region" description="Polar residues" evidence="12">
    <location>
        <begin position="1416"/>
        <end position="1428"/>
    </location>
</feature>
<feature type="compositionally biased region" description="Polar residues" evidence="12">
    <location>
        <begin position="726"/>
        <end position="740"/>
    </location>
</feature>
<feature type="compositionally biased region" description="Polar residues" evidence="12">
    <location>
        <begin position="47"/>
        <end position="58"/>
    </location>
</feature>
<accession>A0A316V4E3</accession>
<dbReference type="GO" id="GO:0000973">
    <property type="term" value="P:post-transcriptional tethering of RNA polymerase II gene DNA at nuclear periphery"/>
    <property type="evidence" value="ECO:0007669"/>
    <property type="project" value="TreeGrafter"/>
</dbReference>
<feature type="compositionally biased region" description="Polar residues" evidence="12">
    <location>
        <begin position="2537"/>
        <end position="2556"/>
    </location>
</feature>
<feature type="region of interest" description="Disordered" evidence="12">
    <location>
        <begin position="281"/>
        <end position="321"/>
    </location>
</feature>
<feature type="compositionally biased region" description="Low complexity" evidence="12">
    <location>
        <begin position="782"/>
        <end position="791"/>
    </location>
</feature>
<dbReference type="FunCoup" id="A0A316V4E3">
    <property type="interactions" value="640"/>
</dbReference>
<dbReference type="GO" id="GO:0044614">
    <property type="term" value="C:nuclear pore cytoplasmic filaments"/>
    <property type="evidence" value="ECO:0007669"/>
    <property type="project" value="TreeGrafter"/>
</dbReference>
<keyword evidence="4" id="KW-0677">Repeat</keyword>
<protein>
    <recommendedName>
        <fullName evidence="17">RRM domain-containing protein</fullName>
    </recommendedName>
</protein>
<feature type="compositionally biased region" description="Gly residues" evidence="12">
    <location>
        <begin position="1617"/>
        <end position="1628"/>
    </location>
</feature>
<feature type="compositionally biased region" description="Polar residues" evidence="12">
    <location>
        <begin position="2137"/>
        <end position="2147"/>
    </location>
</feature>
<feature type="compositionally biased region" description="Polar residues" evidence="12">
    <location>
        <begin position="978"/>
        <end position="992"/>
    </location>
</feature>
<dbReference type="STRING" id="1280837.A0A316V4E3"/>
<feature type="compositionally biased region" description="Polar residues" evidence="12">
    <location>
        <begin position="2475"/>
        <end position="2492"/>
    </location>
</feature>
<feature type="compositionally biased region" description="Low complexity" evidence="12">
    <location>
        <begin position="15"/>
        <end position="26"/>
    </location>
</feature>
<dbReference type="FunFam" id="1.10.10.2360:FF:000001">
    <property type="entry name" value="Nuclear pore complex protein Nup98-Nup96"/>
    <property type="match status" value="1"/>
</dbReference>
<dbReference type="Gene3D" id="1.10.10.2360">
    <property type="match status" value="1"/>
</dbReference>
<feature type="compositionally biased region" description="Basic and acidic residues" evidence="12">
    <location>
        <begin position="792"/>
        <end position="802"/>
    </location>
</feature>
<dbReference type="InterPro" id="IPR025574">
    <property type="entry name" value="Nucleoporin_FG_rpt"/>
</dbReference>
<feature type="region of interest" description="Disordered" evidence="12">
    <location>
        <begin position="2318"/>
        <end position="2348"/>
    </location>
</feature>
<feature type="region of interest" description="Disordered" evidence="12">
    <location>
        <begin position="2130"/>
        <end position="2155"/>
    </location>
</feature>
<dbReference type="Pfam" id="PF00076">
    <property type="entry name" value="RRM_1"/>
    <property type="match status" value="2"/>
</dbReference>
<reference evidence="15 16" key="1">
    <citation type="journal article" date="2018" name="Mol. Biol. Evol.">
        <title>Broad Genomic Sampling Reveals a Smut Pathogenic Ancestry of the Fungal Clade Ustilaginomycotina.</title>
        <authorList>
            <person name="Kijpornyongpan T."/>
            <person name="Mondo S.J."/>
            <person name="Barry K."/>
            <person name="Sandor L."/>
            <person name="Lee J."/>
            <person name="Lipzen A."/>
            <person name="Pangilinan J."/>
            <person name="LaButti K."/>
            <person name="Hainaut M."/>
            <person name="Henrissat B."/>
            <person name="Grigoriev I.V."/>
            <person name="Spatafora J.W."/>
            <person name="Aime M.C."/>
        </authorList>
    </citation>
    <scope>NUCLEOTIDE SEQUENCE [LARGE SCALE GENOMIC DNA]</scope>
    <source>
        <strain evidence="15 16">MCA 3882</strain>
    </source>
</reference>
<feature type="compositionally biased region" description="Gly residues" evidence="12">
    <location>
        <begin position="1519"/>
        <end position="1531"/>
    </location>
</feature>
<feature type="region of interest" description="Disordered" evidence="12">
    <location>
        <begin position="726"/>
        <end position="853"/>
    </location>
</feature>
<feature type="compositionally biased region" description="Basic and acidic residues" evidence="12">
    <location>
        <begin position="1038"/>
        <end position="1054"/>
    </location>
</feature>
<dbReference type="InterPro" id="IPR000504">
    <property type="entry name" value="RRM_dom"/>
</dbReference>
<dbReference type="SUPFAM" id="SSF54928">
    <property type="entry name" value="RNA-binding domain, RBD"/>
    <property type="match status" value="2"/>
</dbReference>
<feature type="compositionally biased region" description="Low complexity" evidence="12">
    <location>
        <begin position="1532"/>
        <end position="1554"/>
    </location>
</feature>
<feature type="compositionally biased region" description="Polar residues" evidence="12">
    <location>
        <begin position="1012"/>
        <end position="1036"/>
    </location>
</feature>
<evidence type="ECO:0008006" key="17">
    <source>
        <dbReference type="Google" id="ProtNLM"/>
    </source>
</evidence>
<feature type="region of interest" description="Disordered" evidence="12">
    <location>
        <begin position="2417"/>
        <end position="2492"/>
    </location>
</feature>
<feature type="region of interest" description="Disordered" evidence="12">
    <location>
        <begin position="2515"/>
        <end position="2575"/>
    </location>
</feature>
<dbReference type="GO" id="GO:0006606">
    <property type="term" value="P:protein import into nucleus"/>
    <property type="evidence" value="ECO:0007669"/>
    <property type="project" value="TreeGrafter"/>
</dbReference>
<evidence type="ECO:0000259" key="13">
    <source>
        <dbReference type="PROSITE" id="PS50102"/>
    </source>
</evidence>
<evidence type="ECO:0000256" key="9">
    <source>
        <dbReference type="ARBA" id="ARBA00023132"/>
    </source>
</evidence>
<feature type="compositionally biased region" description="Basic and acidic residues" evidence="12">
    <location>
        <begin position="2447"/>
        <end position="2456"/>
    </location>
</feature>
<evidence type="ECO:0000256" key="1">
    <source>
        <dbReference type="ARBA" id="ARBA00004567"/>
    </source>
</evidence>
<feature type="region of interest" description="Disordered" evidence="12">
    <location>
        <begin position="1244"/>
        <end position="1274"/>
    </location>
</feature>
<dbReference type="InterPro" id="IPR012677">
    <property type="entry name" value="Nucleotide-bd_a/b_plait_sf"/>
</dbReference>
<dbReference type="InterPro" id="IPR037665">
    <property type="entry name" value="Nucleoporin_S59-like"/>
</dbReference>
<feature type="compositionally biased region" description="Basic and acidic residues" evidence="12">
    <location>
        <begin position="1186"/>
        <end position="1197"/>
    </location>
</feature>
<evidence type="ECO:0000256" key="8">
    <source>
        <dbReference type="ARBA" id="ARBA00023010"/>
    </source>
</evidence>
<feature type="region of interest" description="Disordered" evidence="12">
    <location>
        <begin position="1"/>
        <end position="58"/>
    </location>
</feature>
<feature type="domain" description="RRM" evidence="13">
    <location>
        <begin position="508"/>
        <end position="585"/>
    </location>
</feature>
<feature type="region of interest" description="Disordered" evidence="12">
    <location>
        <begin position="1478"/>
        <end position="1700"/>
    </location>
</feature>
<dbReference type="GO" id="GO:0003723">
    <property type="term" value="F:RNA binding"/>
    <property type="evidence" value="ECO:0007669"/>
    <property type="project" value="UniProtKB-UniRule"/>
</dbReference>
<dbReference type="OrthoDB" id="3797628at2759"/>
<dbReference type="InParanoid" id="A0A316V4E3"/>
<dbReference type="Gene3D" id="3.30.70.330">
    <property type="match status" value="2"/>
</dbReference>
<feature type="compositionally biased region" description="Polar residues" evidence="12">
    <location>
        <begin position="660"/>
        <end position="672"/>
    </location>
</feature>
<feature type="compositionally biased region" description="Polar residues" evidence="12">
    <location>
        <begin position="803"/>
        <end position="823"/>
    </location>
</feature>
<dbReference type="InterPro" id="IPR035979">
    <property type="entry name" value="RBD_domain_sf"/>
</dbReference>
<dbReference type="GO" id="GO:0034398">
    <property type="term" value="P:telomere tethering at nuclear periphery"/>
    <property type="evidence" value="ECO:0007669"/>
    <property type="project" value="TreeGrafter"/>
</dbReference>
<dbReference type="InterPro" id="IPR036903">
    <property type="entry name" value="Nup98_auto-Pept-S59_dom_sf"/>
</dbReference>
<dbReference type="PROSITE" id="PS51434">
    <property type="entry name" value="NUP_C"/>
    <property type="match status" value="1"/>
</dbReference>
<dbReference type="GO" id="GO:0051028">
    <property type="term" value="P:mRNA transport"/>
    <property type="evidence" value="ECO:0007669"/>
    <property type="project" value="UniProtKB-KW"/>
</dbReference>
<evidence type="ECO:0000256" key="10">
    <source>
        <dbReference type="ARBA" id="ARBA00023242"/>
    </source>
</evidence>
<evidence type="ECO:0000256" key="12">
    <source>
        <dbReference type="SAM" id="MobiDB-lite"/>
    </source>
</evidence>
<gene>
    <name evidence="15" type="ORF">FA14DRAFT_181797</name>
</gene>
<feature type="compositionally biased region" description="Low complexity" evidence="12">
    <location>
        <begin position="640"/>
        <end position="659"/>
    </location>
</feature>
<dbReference type="PANTHER" id="PTHR23198:SF6">
    <property type="entry name" value="NUCLEAR PORE COMPLEX PROTEIN NUP98-NUP96"/>
    <property type="match status" value="1"/>
</dbReference>
<dbReference type="GO" id="GO:0017056">
    <property type="term" value="F:structural constituent of nuclear pore"/>
    <property type="evidence" value="ECO:0007669"/>
    <property type="project" value="InterPro"/>
</dbReference>
<feature type="compositionally biased region" description="Low complexity" evidence="12">
    <location>
        <begin position="1683"/>
        <end position="1700"/>
    </location>
</feature>
<feature type="compositionally biased region" description="Low complexity" evidence="12">
    <location>
        <begin position="1305"/>
        <end position="1319"/>
    </location>
</feature>
<dbReference type="Pfam" id="PF12110">
    <property type="entry name" value="Nup96"/>
    <property type="match status" value="1"/>
</dbReference>
<sequence length="3418" mass="360864">MNEWTRDYNGSYGTSANSSNVSASGSPFRHSSSSLAHPGTPNKVRTESNASSSSNAPGESLISFNAKSIGGLTSALARANLTSFDQHAVQMAATSSRESSAAHSARSFSNAASDLNNMNTRPPFIRQSFSDGAPIGVAQTYLGGQPQQRTPSGTGDQINVPVSLPTTGPLSASDPRTQLYISNLPYRVRWQDLKDLFRRAGTVLRADVSLTADNRSRGFGTVLLATEDDACRACDMFKGFNWQGRTLDVKIDRSGTLLGVGVGQADQMNALSGNLHLNESSDSLGVAPHSPLPQPGNGLMGNLGNASPTPSPLGNNSTGSAYGLSPSMNAIHASPLMRAVPSQQQQYGMQPQAANLAQPGSGNLHAGLSPALLPFLGSSSRSSIPSPSQNSMSFNPQQNLTPWLNQNAAQTYLQQQRSASISAGMSGTMNYGNQMMSMSGSPSFLNGNAAMMQSGQSSPFYGQQNMNARMMNPISPALHGNRAANQSMALPQPPLNLMPGNNSTYFGRVLFVGNLPFHCQWQDLKDLFRAAGNIQRADVALTAEGKSRGFGTVLFASPEDAQNAVRIYHGYEYSGRTLKVHFDRFAQATAPPSGALPASPSQYTGAFAAANTPMPVSNAASQQVPQQKAQQMQLPPPPHQQQQQQQQQRSPYFSQQFQPTSQGYDSSISHQDSIGGLQANAGQTSMQQGSDNQGSYLSGGAQFKDPQQSIQDSSFGAQAIKNNSPFPSMFSIPNTQANFNTTTSVSSSTNLAGSNDGDQSEVGQDVSDTTSISVHRDGLDGQKSSNSSSQQEKTESRSDEQSKGFSANSNQSKQEKSTANGNTQQSSQSRRPSRAPVGSGAHPGRIALPPQAFPVPNTVLPPYSPMHHRISVPMTPGMPGFTFHAVPETPPVHHQFLSPGLGGPFSPPLASPTYLGPATPGAPAIRPFGGHGTIGNINPAPGAPIHFNNGASTPMAGMMQTLHNQQNFNPMFPPIGMSYQQPQMMPANQYTGGSDLPQTPHWSQPRPPPPQNASFNMNNQHQTSQRNPPSMTNVRQQDFAKRDGERASIGKGDGENVTGDVLSASSNNARGYPFPLLETASSQSIESNAGAADESINANSLLDGSKANGGPTQSVGTNLDLRDIQASTGASNTEELARKIAQMSAQKALRMQQRDRVGSSSAALPSASQSGRESQKHMPTKLSLESVEKTASRRSLPEMESAGVNLKEGKEDLGQDYSLFAAMSGSALDDSTIGKMFGSSTGGSGFGGFGQQNNQQTGQTGGLFGQSQPAQTNTPSFGGFGSAQPQQMPAFGSSTTNTGGGGLFGQSQQQPSSGFSFGQNTNTPTQPFGQTAQNNQPKPAGFGGFGASTTGASSGFGGFGASQTQQPAFGSSTSGTNAFGAKPAGGLFGQQPQQAGAFGQPASTGGLFGGGGNNLSAQQTGGMPTQGTSNPQYQPFINNEKDANGTSSTNYQYNTITCLPAYRAASVEELRLQDYQQGRKTGNAGPSTGGFGQPAATNAFGAGSTGGSLFGGQAQQSTGGFGSSTTGGGLFGQNNQQPQQQSGGLFGSSTNTNTTGGGLFGQPAQQQSGGGLFGQNNQQQQQGSTGFTFGQSQPANNTASSGFTFGQNNQQQNKPGGLFGGGSTGGFGSSTTQPASSGFSFGGNTAAQQPQTGGFGQPAASSGGFGFGASTTANQSKPGGLFGATTTAPSSGGFGATSTSTATDANKPAFSFGGGAGGFGSTSAAPGQTTTAAPTGGLFGNQQNTTAGQPSTGFSFGAAGANNNQSGLGGGTNSSFSFGGTQPQQQGATSTGFGSNTSLFGQNKPATGGLFGSTQPQQQQTGAFSFGGANNATSGQTAGGGLFGAGAKPATGGLFGSSTTGAAQPGQGAGLFGSSTLGGGQQAAGATGGLFGSGQNTSGGLFGNNQNTNAASGTGGLFGGSSTLGGGNSFGGAQSTGSLFGQSQMNQSAGANLQTSLNANPYGTDSLFGGAAASLTGSLSSNPDARAGLSNSQAMLPFNVAKPSVKKQPPLVPPFRPSPRASTRITKLRGSTPGAGFRESTPVREGTPSLFASANATSRPISSPSAGSHLFRGLSDDVARSQREASVPTSLPSQAFVGRSSVKRLVLDDQTNKSVNASNLLGRSRSLFGGVRGSSAAPEQTSTTPSHSLFDRSATAAASPRPISFSPALETAAVSRSRPANGNITSDLADESSFAQSRSIGGYADSPSKGVEKGYDESLSSLHAGPTSAKSAKANKEDILLPLDYYTVPTLSELREWSHAELRSVESFVVGRKGFGAVEFIEPVDLTTVGELNNIPGGLVQLRRKECFVYPDEEDCFDPETGNERDGVQPGFDPKRVPGGGKASRGEGLNVPAFVNLEGCWPLDRSNRQPIKDIDHPRVKQMVNKLRRRSDLEFKNYEPVSGTWTFKVEHFSRYGLDGEDEDEEKEAGTQKEKRDESKGKTAAAKAGPREEKSREKDDDEEMINVTKDRLPRASRSATPNVQQPPSKTGSQPWAATLGLEARRMQVMQASFFGGTTEQPKEVTSPAKTVKGKVGRPASQSVEPQPTNNASRSTFSTPMKVDALPSKDTSKTVQEPSQTINIELAPPLTVRPRKITKLAVDKSIADDGHEAVLDAGLAMGRSFRVGWGPHGTFVHRSKVIDTRFNDANDAQPESLSVVKMGKLQIFKPGEEKGESETIVEMLKVQLENSIIESEADPLVQNEEEEDSLPCPIAYPNPDLRFKHFLASRNTATTDHDTLQKRFESAIFRLGSALFDEIDLKLSQDADESLKMHALRMRRKHALSEWIRWYVEHSIRAEVRTQIASPNRQSGEKIVFSLLSGGYFEEACKQALEIGNVRLATLLAQVNGGGNDDEFRLDVLDQLSIWRAAGADAFISTEYRKILEILSGNVLIGKGNGKRTETGERVEDIGISAGLDWVRTFALFLHYDAHFEDSIDDSILSYESCVGKGLNDHLIVPPLPPYLERDVKAGSKQLRDLVRDPRSYPKDILFGLLKIYSQSDFPLEGVLDPHQYGSSPLNFSIAFHVSQLLSRVLGIRDFSDRIDLGVEGEAIAKEFNWRGNSASHDNLCVHFAMQLESMNHWTWAAFVLLHLEMPQSRKENIVSLLSRNVDRFGQMGKDVIHTSERSKTEIETSDDVKFITERLRIPIEWIYEALANAAANDKDRFVQFKLLLRARLFSKAHSVAVIYLAPEGIIRHDFTLIMELFTPFRKSAINATKHLRDEFEEEENQQDAGDQIDVSGWQAGGQTFLDYIAICRSLPWLVGTHAANVVNAMESIFPGERNEEIDLREALQAISSSFGSETADAIRKIDRIASRIPNLLQRIDELFDSFIGAKGDQTTIMVARKQMVQSVHNCIRSLKATRVLAKLANFIPSLNVDLSVMADSETRLASSDGISSPQIEIENLHFMANAYCSAMVESSA</sequence>
<feature type="compositionally biased region" description="Low complexity" evidence="12">
    <location>
        <begin position="1574"/>
        <end position="1593"/>
    </location>
</feature>
<keyword evidence="9" id="KW-0906">Nuclear pore complex</keyword>
<comment type="similarity">
    <text evidence="2">Belongs to the nucleoporin GLFG family.</text>
</comment>
<dbReference type="PANTHER" id="PTHR23198">
    <property type="entry name" value="NUCLEOPORIN"/>
    <property type="match status" value="1"/>
</dbReference>
<dbReference type="Pfam" id="PF04096">
    <property type="entry name" value="Nucleoporin2"/>
    <property type="match status" value="2"/>
</dbReference>
<dbReference type="Gene3D" id="3.30.1610.10">
    <property type="entry name" value="Peptidase S59, nucleoporin"/>
    <property type="match status" value="1"/>
</dbReference>
<dbReference type="Pfam" id="PF13634">
    <property type="entry name" value="Nucleoporin_FG"/>
    <property type="match status" value="4"/>
</dbReference>
<dbReference type="Proteomes" id="UP000245771">
    <property type="component" value="Unassembled WGS sequence"/>
</dbReference>
<keyword evidence="16" id="KW-1185">Reference proteome</keyword>
<evidence type="ECO:0000256" key="4">
    <source>
        <dbReference type="ARBA" id="ARBA00022737"/>
    </source>
</evidence>
<keyword evidence="7" id="KW-0653">Protein transport</keyword>
<feature type="compositionally biased region" description="Low complexity" evidence="12">
    <location>
        <begin position="622"/>
        <end position="633"/>
    </location>
</feature>
<feature type="domain" description="RRM" evidence="13">
    <location>
        <begin position="177"/>
        <end position="254"/>
    </location>
</feature>
<keyword evidence="6" id="KW-0509">mRNA transport</keyword>
<evidence type="ECO:0000313" key="16">
    <source>
        <dbReference type="Proteomes" id="UP000245771"/>
    </source>
</evidence>
<feature type="compositionally biased region" description="Polar residues" evidence="12">
    <location>
        <begin position="1594"/>
        <end position="1606"/>
    </location>
</feature>
<proteinExistence type="inferred from homology"/>
<evidence type="ECO:0000256" key="5">
    <source>
        <dbReference type="ARBA" id="ARBA00022813"/>
    </source>
</evidence>
<feature type="region of interest" description="Disordered" evidence="12">
    <location>
        <begin position="1720"/>
        <end position="1829"/>
    </location>
</feature>
<evidence type="ECO:0000259" key="14">
    <source>
        <dbReference type="PROSITE" id="PS51434"/>
    </source>
</evidence>
<feature type="region of interest" description="Disordered" evidence="12">
    <location>
        <begin position="1145"/>
        <end position="1201"/>
    </location>
</feature>
<feature type="region of interest" description="Disordered" evidence="12">
    <location>
        <begin position="974"/>
        <end position="1064"/>
    </location>
</feature>
<feature type="region of interest" description="Disordered" evidence="12">
    <location>
        <begin position="1289"/>
        <end position="1349"/>
    </location>
</feature>
<feature type="compositionally biased region" description="Polar residues" evidence="12">
    <location>
        <begin position="680"/>
        <end position="696"/>
    </location>
</feature>
<dbReference type="GO" id="GO:0008139">
    <property type="term" value="F:nuclear localization sequence binding"/>
    <property type="evidence" value="ECO:0007669"/>
    <property type="project" value="TreeGrafter"/>
</dbReference>
<feature type="compositionally biased region" description="Polar residues" evidence="12">
    <location>
        <begin position="1320"/>
        <end position="1337"/>
    </location>
</feature>
<feature type="compositionally biased region" description="Polar residues" evidence="12">
    <location>
        <begin position="1633"/>
        <end position="1652"/>
    </location>
</feature>
<dbReference type="EMBL" id="KZ819606">
    <property type="protein sequence ID" value="PWN31878.1"/>
    <property type="molecule type" value="Genomic_DNA"/>
</dbReference>
<evidence type="ECO:0000256" key="6">
    <source>
        <dbReference type="ARBA" id="ARBA00022816"/>
    </source>
</evidence>
<dbReference type="Gene3D" id="1.25.40.690">
    <property type="match status" value="1"/>
</dbReference>
<dbReference type="GO" id="GO:0006405">
    <property type="term" value="P:RNA export from nucleus"/>
    <property type="evidence" value="ECO:0007669"/>
    <property type="project" value="TreeGrafter"/>
</dbReference>
<feature type="compositionally biased region" description="Basic and acidic residues" evidence="12">
    <location>
        <begin position="2426"/>
        <end position="2439"/>
    </location>
</feature>
<feature type="region of interest" description="Disordered" evidence="12">
    <location>
        <begin position="1405"/>
        <end position="1428"/>
    </location>
</feature>
<feature type="region of interest" description="Disordered" evidence="12">
    <location>
        <begin position="616"/>
        <end position="711"/>
    </location>
</feature>